<proteinExistence type="inferred from homology"/>
<keyword evidence="3 4" id="KW-0418">Kinase</keyword>
<dbReference type="GO" id="GO:0016301">
    <property type="term" value="F:kinase activity"/>
    <property type="evidence" value="ECO:0007669"/>
    <property type="project" value="UniProtKB-KW"/>
</dbReference>
<evidence type="ECO:0000313" key="5">
    <source>
        <dbReference type="EMBL" id="MFC0674579.1"/>
    </source>
</evidence>
<dbReference type="NCBIfam" id="TIGR00045">
    <property type="entry name" value="glycerate kinase"/>
    <property type="match status" value="1"/>
</dbReference>
<dbReference type="InterPro" id="IPR036129">
    <property type="entry name" value="Glycerate_kinase_sf"/>
</dbReference>
<dbReference type="PIRSF" id="PIRSF006078">
    <property type="entry name" value="GlxK"/>
    <property type="match status" value="1"/>
</dbReference>
<comment type="similarity">
    <text evidence="1 4">Belongs to the glycerate kinase type-1 family.</text>
</comment>
<evidence type="ECO:0000256" key="3">
    <source>
        <dbReference type="ARBA" id="ARBA00022777"/>
    </source>
</evidence>
<gene>
    <name evidence="5" type="ORF">ACFFF6_11495</name>
</gene>
<dbReference type="SUPFAM" id="SSF110738">
    <property type="entry name" value="Glycerate kinase I"/>
    <property type="match status" value="1"/>
</dbReference>
<evidence type="ECO:0000313" key="6">
    <source>
        <dbReference type="Proteomes" id="UP001589793"/>
    </source>
</evidence>
<dbReference type="InterPro" id="IPR004381">
    <property type="entry name" value="Glycerate_kinase"/>
</dbReference>
<dbReference type="Proteomes" id="UP001589793">
    <property type="component" value="Unassembled WGS sequence"/>
</dbReference>
<protein>
    <submittedName>
        <fullName evidence="5">Glycerate kinase</fullName>
    </submittedName>
</protein>
<dbReference type="PANTHER" id="PTHR21599">
    <property type="entry name" value="GLYCERATE KINASE"/>
    <property type="match status" value="1"/>
</dbReference>
<dbReference type="RefSeq" id="WP_376980801.1">
    <property type="nucleotide sequence ID" value="NZ_JBHLSV010000012.1"/>
</dbReference>
<dbReference type="Pfam" id="PF02595">
    <property type="entry name" value="Gly_kinase"/>
    <property type="match status" value="1"/>
</dbReference>
<evidence type="ECO:0000256" key="1">
    <source>
        <dbReference type="ARBA" id="ARBA00006284"/>
    </source>
</evidence>
<evidence type="ECO:0000256" key="2">
    <source>
        <dbReference type="ARBA" id="ARBA00022679"/>
    </source>
</evidence>
<dbReference type="Gene3D" id="3.90.1510.10">
    <property type="entry name" value="Glycerate kinase, domain 2"/>
    <property type="match status" value="1"/>
</dbReference>
<dbReference type="PANTHER" id="PTHR21599:SF0">
    <property type="entry name" value="GLYCERATE KINASE"/>
    <property type="match status" value="1"/>
</dbReference>
<reference evidence="5 6" key="1">
    <citation type="submission" date="2024-09" db="EMBL/GenBank/DDBJ databases">
        <authorList>
            <person name="Sun Q."/>
            <person name="Mori K."/>
        </authorList>
    </citation>
    <scope>NUCLEOTIDE SEQUENCE [LARGE SCALE GENOMIC DNA]</scope>
    <source>
        <strain evidence="5 6">CICC 10874</strain>
    </source>
</reference>
<keyword evidence="6" id="KW-1185">Reference proteome</keyword>
<accession>A0ABV6RC73</accession>
<sequence length="376" mass="37200">MTAPRTILLAPDKFKGTLTAAEVCDALERGIASTARDTRVLRCPIADGGDGTVEAALSAGFEERISEVEGPTGEGVRARWALRGPDAVLELAEASGLRVLPGGRLAHDRASTAGLGELILAARDAGARRILVGIGGSSSTDAGAGVLAALGARLLDTDGADIAPGAAGLATLASADLTPARAALEGVELVAACDVTNPLTGPEGAAAVYGPQKGLAAARIPEVDAVLAHAGEILDPSGLLARRPGAGAAGGTGFALYALGASFEAGADAVLDLLGFDEALVRADAVVIGEGKLDAQTLQGKGPAEVARRARAAGAEVLAVAGAVTLAPAQLAEAGIGRTYDLLSRSADLAEAIARGPELLEQIGAEIGAHAARPPA</sequence>
<dbReference type="InterPro" id="IPR018197">
    <property type="entry name" value="Glycerate_kinase_RE-like"/>
</dbReference>
<evidence type="ECO:0000256" key="4">
    <source>
        <dbReference type="PIRNR" id="PIRNR006078"/>
    </source>
</evidence>
<dbReference type="InterPro" id="IPR018193">
    <property type="entry name" value="Glyc_kinase_flavodox-like_fold"/>
</dbReference>
<dbReference type="Gene3D" id="3.40.50.10350">
    <property type="entry name" value="Glycerate kinase, domain 1"/>
    <property type="match status" value="1"/>
</dbReference>
<organism evidence="5 6">
    <name type="scientific">Brachybacterium hainanense</name>
    <dbReference type="NCBI Taxonomy" id="1541174"/>
    <lineage>
        <taxon>Bacteria</taxon>
        <taxon>Bacillati</taxon>
        <taxon>Actinomycetota</taxon>
        <taxon>Actinomycetes</taxon>
        <taxon>Micrococcales</taxon>
        <taxon>Dermabacteraceae</taxon>
        <taxon>Brachybacterium</taxon>
    </lineage>
</organism>
<comment type="caution">
    <text evidence="5">The sequence shown here is derived from an EMBL/GenBank/DDBJ whole genome shotgun (WGS) entry which is preliminary data.</text>
</comment>
<dbReference type="EMBL" id="JBHLSV010000012">
    <property type="protein sequence ID" value="MFC0674579.1"/>
    <property type="molecule type" value="Genomic_DNA"/>
</dbReference>
<keyword evidence="2 4" id="KW-0808">Transferase</keyword>
<name>A0ABV6RC73_9MICO</name>